<dbReference type="InterPro" id="IPR006553">
    <property type="entry name" value="Leu-rich_rpt_Cys-con_subtyp"/>
</dbReference>
<dbReference type="SMART" id="SM00367">
    <property type="entry name" value="LRR_CC"/>
    <property type="match status" value="4"/>
</dbReference>
<proteinExistence type="predicted"/>
<dbReference type="Proteomes" id="UP000729402">
    <property type="component" value="Unassembled WGS sequence"/>
</dbReference>
<dbReference type="PANTHER" id="PTHR38926:SF2">
    <property type="entry name" value="F-BOX_LRR-REPEAT PROTEIN 21-RELATED"/>
    <property type="match status" value="1"/>
</dbReference>
<comment type="caution">
    <text evidence="2">The sequence shown here is derived from an EMBL/GenBank/DDBJ whole genome shotgun (WGS) entry which is preliminary data.</text>
</comment>
<dbReference type="Pfam" id="PF12937">
    <property type="entry name" value="F-box-like"/>
    <property type="match status" value="1"/>
</dbReference>
<feature type="domain" description="F-box" evidence="1">
    <location>
        <begin position="82"/>
        <end position="121"/>
    </location>
</feature>
<evidence type="ECO:0000259" key="1">
    <source>
        <dbReference type="Pfam" id="PF12937"/>
    </source>
</evidence>
<keyword evidence="3" id="KW-1185">Reference proteome</keyword>
<gene>
    <name evidence="2" type="ORF">GUJ93_ZPchr0002g23375</name>
</gene>
<evidence type="ECO:0000313" key="2">
    <source>
        <dbReference type="EMBL" id="KAG8058814.1"/>
    </source>
</evidence>
<dbReference type="OrthoDB" id="1885095at2759"/>
<reference evidence="2" key="2">
    <citation type="submission" date="2021-02" db="EMBL/GenBank/DDBJ databases">
        <authorList>
            <person name="Kimball J.A."/>
            <person name="Haas M.W."/>
            <person name="Macchietto M."/>
            <person name="Kono T."/>
            <person name="Duquette J."/>
            <person name="Shao M."/>
        </authorList>
    </citation>
    <scope>NUCLEOTIDE SEQUENCE</scope>
    <source>
        <tissue evidence="2">Fresh leaf tissue</tissue>
    </source>
</reference>
<dbReference type="AlphaFoldDB" id="A0A8J5S2A5"/>
<sequence length="352" mass="39562">MPESDRWESCLARPISSFHQHCIKRGDTHSGVKFTYNKPSGNSHAVKTFLYKPAKAPLRESPSMAEDGSECRDWAEMTSDSLASVFAKLDVSDLLAGAGLVCRPWRQVAATDRTLWRRVDMSIERCAFGEWKRDEADAMARAAVDRAAGTMEAFSADFFVNDALLIYVSLRASSLKSLHLSLSYNVTNKGMAEAVKGLGFPQLEELTINFCPNLHGHVCQLIGQACPHLKCFRLNRSYENVSDDDTEALSIANSMPELREIQLIGNRLTNVGLISILVHCPHLQSVDIRRCFNILMDDALKSKCVRIGSLKHRPNDSISDFKYSSHYGFELDDDFAYLDVDQEDDYDFPSYR</sequence>
<dbReference type="EMBL" id="JAAALK010000287">
    <property type="protein sequence ID" value="KAG8058814.1"/>
    <property type="molecule type" value="Genomic_DNA"/>
</dbReference>
<protein>
    <recommendedName>
        <fullName evidence="1">F-box domain-containing protein</fullName>
    </recommendedName>
</protein>
<organism evidence="2 3">
    <name type="scientific">Zizania palustris</name>
    <name type="common">Northern wild rice</name>
    <dbReference type="NCBI Taxonomy" id="103762"/>
    <lineage>
        <taxon>Eukaryota</taxon>
        <taxon>Viridiplantae</taxon>
        <taxon>Streptophyta</taxon>
        <taxon>Embryophyta</taxon>
        <taxon>Tracheophyta</taxon>
        <taxon>Spermatophyta</taxon>
        <taxon>Magnoliopsida</taxon>
        <taxon>Liliopsida</taxon>
        <taxon>Poales</taxon>
        <taxon>Poaceae</taxon>
        <taxon>BOP clade</taxon>
        <taxon>Oryzoideae</taxon>
        <taxon>Oryzeae</taxon>
        <taxon>Zizaniinae</taxon>
        <taxon>Zizania</taxon>
    </lineage>
</organism>
<accession>A0A8J5S2A5</accession>
<name>A0A8J5S2A5_ZIZPA</name>
<dbReference type="FunFam" id="1.20.1280.50:FF:000037">
    <property type="entry name" value="F-box protein SKIP19"/>
    <property type="match status" value="1"/>
</dbReference>
<dbReference type="PANTHER" id="PTHR38926">
    <property type="entry name" value="F-BOX DOMAIN CONTAINING PROTEIN, EXPRESSED"/>
    <property type="match status" value="1"/>
</dbReference>
<reference evidence="2" key="1">
    <citation type="journal article" date="2021" name="bioRxiv">
        <title>Whole Genome Assembly and Annotation of Northern Wild Rice, Zizania palustris L., Supports a Whole Genome Duplication in the Zizania Genus.</title>
        <authorList>
            <person name="Haas M."/>
            <person name="Kono T."/>
            <person name="Macchietto M."/>
            <person name="Millas R."/>
            <person name="McGilp L."/>
            <person name="Shao M."/>
            <person name="Duquette J."/>
            <person name="Hirsch C.N."/>
            <person name="Kimball J."/>
        </authorList>
    </citation>
    <scope>NUCLEOTIDE SEQUENCE</scope>
    <source>
        <tissue evidence="2">Fresh leaf tissue</tissue>
    </source>
</reference>
<dbReference type="InterPro" id="IPR001810">
    <property type="entry name" value="F-box_dom"/>
</dbReference>
<evidence type="ECO:0000313" key="3">
    <source>
        <dbReference type="Proteomes" id="UP000729402"/>
    </source>
</evidence>